<proteinExistence type="predicted"/>
<evidence type="ECO:0000313" key="2">
    <source>
        <dbReference type="EMBL" id="KAK8032975.1"/>
    </source>
</evidence>
<feature type="region of interest" description="Disordered" evidence="1">
    <location>
        <begin position="159"/>
        <end position="184"/>
    </location>
</feature>
<comment type="caution">
    <text evidence="2">The sequence shown here is derived from an EMBL/GenBank/DDBJ whole genome shotgun (WGS) entry which is preliminary data.</text>
</comment>
<name>A0ABR1SGZ9_9PEZI</name>
<dbReference type="Proteomes" id="UP001396898">
    <property type="component" value="Unassembled WGS sequence"/>
</dbReference>
<evidence type="ECO:0000313" key="3">
    <source>
        <dbReference type="Proteomes" id="UP001396898"/>
    </source>
</evidence>
<evidence type="ECO:0008006" key="4">
    <source>
        <dbReference type="Google" id="ProtNLM"/>
    </source>
</evidence>
<gene>
    <name evidence="2" type="ORF">PG991_002373</name>
</gene>
<accession>A0ABR1SGZ9</accession>
<feature type="region of interest" description="Disordered" evidence="1">
    <location>
        <begin position="1"/>
        <end position="41"/>
    </location>
</feature>
<feature type="compositionally biased region" description="Basic residues" evidence="1">
    <location>
        <begin position="1"/>
        <end position="12"/>
    </location>
</feature>
<keyword evidence="3" id="KW-1185">Reference proteome</keyword>
<protein>
    <recommendedName>
        <fullName evidence="4">Stc1 domain-containing protein</fullName>
    </recommendedName>
</protein>
<reference evidence="2 3" key="1">
    <citation type="submission" date="2023-01" db="EMBL/GenBank/DDBJ databases">
        <title>Analysis of 21 Apiospora genomes using comparative genomics revels a genus with tremendous synthesis potential of carbohydrate active enzymes and secondary metabolites.</title>
        <authorList>
            <person name="Sorensen T."/>
        </authorList>
    </citation>
    <scope>NUCLEOTIDE SEQUENCE [LARGE SCALE GENOMIC DNA]</scope>
    <source>
        <strain evidence="2 3">CBS 20057</strain>
    </source>
</reference>
<sequence length="205" mass="22712">MSSFSSRHRRGHAPKDSGISMAAKSEPDATSTPPPPSSSSAKDEFFICERCMRPRAVHRRLPYQKTKKEKIFLCDYCYQPKSLKEVRDASIVFEMVWCRQGGHEAPIVNFKVGENWSCCHCANRIASQPSKTPPEQSLKVRPDLDSDLDYSHEGKGAAAMAPVSGRADEEAAAAPPSWCTRPTPAARGETANTVLFWFLQTPRAV</sequence>
<evidence type="ECO:0000256" key="1">
    <source>
        <dbReference type="SAM" id="MobiDB-lite"/>
    </source>
</evidence>
<dbReference type="EMBL" id="JAQQWI010000006">
    <property type="protein sequence ID" value="KAK8032975.1"/>
    <property type="molecule type" value="Genomic_DNA"/>
</dbReference>
<organism evidence="2 3">
    <name type="scientific">Apiospora marii</name>
    <dbReference type="NCBI Taxonomy" id="335849"/>
    <lineage>
        <taxon>Eukaryota</taxon>
        <taxon>Fungi</taxon>
        <taxon>Dikarya</taxon>
        <taxon>Ascomycota</taxon>
        <taxon>Pezizomycotina</taxon>
        <taxon>Sordariomycetes</taxon>
        <taxon>Xylariomycetidae</taxon>
        <taxon>Amphisphaeriales</taxon>
        <taxon>Apiosporaceae</taxon>
        <taxon>Apiospora</taxon>
    </lineage>
</organism>